<evidence type="ECO:0000256" key="4">
    <source>
        <dbReference type="ARBA" id="ARBA00022741"/>
    </source>
</evidence>
<name>A0AAW1PMM5_9CHLO</name>
<feature type="compositionally biased region" description="Low complexity" evidence="9">
    <location>
        <begin position="709"/>
        <end position="728"/>
    </location>
</feature>
<dbReference type="InterPro" id="IPR008537">
    <property type="entry name" value="DUF819"/>
</dbReference>
<evidence type="ECO:0000256" key="10">
    <source>
        <dbReference type="SAM" id="Phobius"/>
    </source>
</evidence>
<evidence type="ECO:0000256" key="9">
    <source>
        <dbReference type="SAM" id="MobiDB-lite"/>
    </source>
</evidence>
<dbReference type="Pfam" id="PF00069">
    <property type="entry name" value="Pkinase"/>
    <property type="match status" value="1"/>
</dbReference>
<dbReference type="Gene3D" id="3.10.20.90">
    <property type="entry name" value="Phosphatidylinositol 3-kinase Catalytic Subunit, Chain A, domain 1"/>
    <property type="match status" value="1"/>
</dbReference>
<keyword evidence="2" id="KW-0723">Serine/threonine-protein kinase</keyword>
<feature type="transmembrane region" description="Helical" evidence="10">
    <location>
        <begin position="44"/>
        <end position="64"/>
    </location>
</feature>
<dbReference type="PROSITE" id="PS00108">
    <property type="entry name" value="PROTEIN_KINASE_ST"/>
    <property type="match status" value="1"/>
</dbReference>
<feature type="compositionally biased region" description="Low complexity" evidence="9">
    <location>
        <begin position="966"/>
        <end position="976"/>
    </location>
</feature>
<evidence type="ECO:0000256" key="2">
    <source>
        <dbReference type="ARBA" id="ARBA00022527"/>
    </source>
</evidence>
<feature type="compositionally biased region" description="Low complexity" evidence="9">
    <location>
        <begin position="1029"/>
        <end position="1047"/>
    </location>
</feature>
<dbReference type="PROSITE" id="PS50011">
    <property type="entry name" value="PROTEIN_KINASE_DOM"/>
    <property type="match status" value="1"/>
</dbReference>
<dbReference type="AlphaFoldDB" id="A0AAW1PMM5"/>
<dbReference type="Proteomes" id="UP001465755">
    <property type="component" value="Unassembled WGS sequence"/>
</dbReference>
<feature type="transmembrane region" description="Helical" evidence="10">
    <location>
        <begin position="164"/>
        <end position="187"/>
    </location>
</feature>
<feature type="domain" description="Protein kinase" evidence="11">
    <location>
        <begin position="421"/>
        <end position="677"/>
    </location>
</feature>
<feature type="compositionally biased region" description="Low complexity" evidence="9">
    <location>
        <begin position="14"/>
        <end position="24"/>
    </location>
</feature>
<dbReference type="EC" id="2.7.11.1" evidence="1"/>
<dbReference type="CDD" id="cd13983">
    <property type="entry name" value="STKc_WNK"/>
    <property type="match status" value="1"/>
</dbReference>
<keyword evidence="5" id="KW-0418">Kinase</keyword>
<dbReference type="SUPFAM" id="SSF56112">
    <property type="entry name" value="Protein kinase-like (PK-like)"/>
    <property type="match status" value="1"/>
</dbReference>
<dbReference type="FunFam" id="1.10.510.10:FF:001565">
    <property type="entry name" value="WNK protein kinase"/>
    <property type="match status" value="1"/>
</dbReference>
<dbReference type="InterPro" id="IPR050588">
    <property type="entry name" value="WNK_Ser-Thr_kinase"/>
</dbReference>
<feature type="transmembrane region" description="Helical" evidence="10">
    <location>
        <begin position="137"/>
        <end position="158"/>
    </location>
</feature>
<evidence type="ECO:0000313" key="13">
    <source>
        <dbReference type="Proteomes" id="UP001465755"/>
    </source>
</evidence>
<dbReference type="Gene3D" id="1.10.510.10">
    <property type="entry name" value="Transferase(Phosphotransferase) domain 1"/>
    <property type="match status" value="1"/>
</dbReference>
<organism evidence="12 13">
    <name type="scientific">Symbiochloris irregularis</name>
    <dbReference type="NCBI Taxonomy" id="706552"/>
    <lineage>
        <taxon>Eukaryota</taxon>
        <taxon>Viridiplantae</taxon>
        <taxon>Chlorophyta</taxon>
        <taxon>core chlorophytes</taxon>
        <taxon>Trebouxiophyceae</taxon>
        <taxon>Trebouxiales</taxon>
        <taxon>Trebouxiaceae</taxon>
        <taxon>Symbiochloris</taxon>
    </lineage>
</organism>
<keyword evidence="10" id="KW-0472">Membrane</keyword>
<dbReference type="InterPro" id="IPR011009">
    <property type="entry name" value="Kinase-like_dom_sf"/>
</dbReference>
<keyword evidence="3" id="KW-0808">Transferase</keyword>
<keyword evidence="6" id="KW-0067">ATP-binding</keyword>
<comment type="caution">
    <text evidence="12">The sequence shown here is derived from an EMBL/GenBank/DDBJ whole genome shotgun (WGS) entry which is preliminary data.</text>
</comment>
<dbReference type="InterPro" id="IPR008271">
    <property type="entry name" value="Ser/Thr_kinase_AS"/>
</dbReference>
<feature type="transmembrane region" description="Helical" evidence="10">
    <location>
        <begin position="71"/>
        <end position="88"/>
    </location>
</feature>
<feature type="compositionally biased region" description="Low complexity" evidence="9">
    <location>
        <begin position="877"/>
        <end position="891"/>
    </location>
</feature>
<keyword evidence="10" id="KW-0812">Transmembrane</keyword>
<feature type="transmembrane region" description="Helical" evidence="10">
    <location>
        <begin position="293"/>
        <end position="314"/>
    </location>
</feature>
<feature type="compositionally biased region" description="Low complexity" evidence="9">
    <location>
        <begin position="1217"/>
        <end position="1239"/>
    </location>
</feature>
<comment type="catalytic activity">
    <reaction evidence="7">
        <text>L-threonyl-[protein] + ATP = O-phospho-L-threonyl-[protein] + ADP + H(+)</text>
        <dbReference type="Rhea" id="RHEA:46608"/>
        <dbReference type="Rhea" id="RHEA-COMP:11060"/>
        <dbReference type="Rhea" id="RHEA-COMP:11605"/>
        <dbReference type="ChEBI" id="CHEBI:15378"/>
        <dbReference type="ChEBI" id="CHEBI:30013"/>
        <dbReference type="ChEBI" id="CHEBI:30616"/>
        <dbReference type="ChEBI" id="CHEBI:61977"/>
        <dbReference type="ChEBI" id="CHEBI:456216"/>
        <dbReference type="EC" id="2.7.11.1"/>
    </reaction>
</comment>
<evidence type="ECO:0000256" key="5">
    <source>
        <dbReference type="ARBA" id="ARBA00022777"/>
    </source>
</evidence>
<feature type="region of interest" description="Disordered" evidence="9">
    <location>
        <begin position="1"/>
        <end position="24"/>
    </location>
</feature>
<proteinExistence type="predicted"/>
<evidence type="ECO:0000256" key="6">
    <source>
        <dbReference type="ARBA" id="ARBA00022840"/>
    </source>
</evidence>
<protein>
    <recommendedName>
        <fullName evidence="1">non-specific serine/threonine protein kinase</fullName>
        <ecNumber evidence="1">2.7.11.1</ecNumber>
    </recommendedName>
</protein>
<sequence>MIGAGNARRNGYASQQQPLSGQPGLPSLPAPVELLQDETPFGRYVSAPLFALLLGFVLAAAGLLPMQCQAYDVVWQWLMPLATALYLLDSADLHRIIEQSGVVLVAFVIASVGTIVGTLISWACVGSFMGSGGWKVAAALCASYIGGSINFAAVSVALELGDGPLLAGAMAADMFAMALYLTVVSVLPAPGAMERAHAGQYKGAQTPEAQLQQAPASEAVAAVQPAVSSLQGCASLAAMARGGPPPDTLQGSASPIELPSQFGGASALGGALMLLFFVTIGAGAGGIKQLLGTGWLAAFIGLQLAVHMGLTLGIGRLLKLPVEALLTASNAAIGGPSTAVAMASGRGWSHMVTPALVTGSLGSGHCCVCPWPSFGQLVVGRSGFSNSNSIMSSTEECTLEDEEALPAELVVVETDPSGRYCRTDQVLGRGACKTVYKAFDEEEGIEVAWNRVHDYVSSKEERDRLFAEIRVLKQLKHKNIMTFFDSWLDPKTNTINFITELFTSGTLRQYRKRHKKVDAEVLKMWAWQILCGLVYLHGHTPSIIHRDLKCDNIFINGSEGVVKIGDLGLATLLKARTAPQSVLGTPEFMAPELYDEEYDDRVDVYSFGMCLLELTTLQYPYAECRNAAQIYRKVTLGVRPASLQRVADKDLAEFIAKCIAPRAERPRARNLLKHPYFDTVRLRNCALKLSDEALAAAGRSTSDLVAEVAPGLSGSPSVSPSASTAGSVAEAADGHSTGQLSSPDGLGSPYAALGDAVLTAASAFEEQHGEGHAGSLGITVPVTGQREFLVQGRISSGTHTLELRLRIMQPNGPAKTVAFEFDLGEDTAASVAGEMVEEMALSQDDAHAIATAIKDEVRLLTGMGSPLNGDAFPPQPLSKAPSASAASLPGAEPHAQNVQRQLSRKLSPPREDTKQLQHIHELFAGLQADELAAAKAAKAATRSPSPTRHNIRVDIPRPDSAPPLQAPCAPALANPAHSASPQRRPPTPPRVMAHPTIAPDRPAVPSPPPHRTHVVRDMRSGTASPTPLSTVSSSGNLSQSGRSAAAFGGSGGRAAAGVSVASSPNTSPGGTRHLSPVGMRQLSPVRRPLTSISVGHALGVVSHLESPFEATAHLARPLSPAPLGVYPNGAAANGFGPMMGSCSVDTAQSLNSIGSLPELGRQRSVADRDARRKAAAESAAARVKNMEAQSLSGLDLVNVKRGCPNKGVAMGVKRTTSSSGASNNPSGNGNVNGLPNGNGSANGKP</sequence>
<dbReference type="Gene3D" id="3.30.200.20">
    <property type="entry name" value="Phosphorylase Kinase, domain 1"/>
    <property type="match status" value="1"/>
</dbReference>
<reference evidence="12 13" key="1">
    <citation type="journal article" date="2024" name="Nat. Commun.">
        <title>Phylogenomics reveals the evolutionary origins of lichenization in chlorophyte algae.</title>
        <authorList>
            <person name="Puginier C."/>
            <person name="Libourel C."/>
            <person name="Otte J."/>
            <person name="Skaloud P."/>
            <person name="Haon M."/>
            <person name="Grisel S."/>
            <person name="Petersen M."/>
            <person name="Berrin J.G."/>
            <person name="Delaux P.M."/>
            <person name="Dal Grande F."/>
            <person name="Keller J."/>
        </authorList>
    </citation>
    <scope>NUCLEOTIDE SEQUENCE [LARGE SCALE GENOMIC DNA]</scope>
    <source>
        <strain evidence="12 13">SAG 2036</strain>
    </source>
</reference>
<feature type="region of interest" description="Disordered" evidence="9">
    <location>
        <begin position="865"/>
        <end position="915"/>
    </location>
</feature>
<dbReference type="InterPro" id="IPR000719">
    <property type="entry name" value="Prot_kinase_dom"/>
</dbReference>
<accession>A0AAW1PMM5</accession>
<feature type="region of interest" description="Disordered" evidence="9">
    <location>
        <begin position="935"/>
        <end position="1077"/>
    </location>
</feature>
<dbReference type="EMBL" id="JALJOQ010000012">
    <property type="protein sequence ID" value="KAK9811045.1"/>
    <property type="molecule type" value="Genomic_DNA"/>
</dbReference>
<dbReference type="GO" id="GO:0005524">
    <property type="term" value="F:ATP binding"/>
    <property type="evidence" value="ECO:0007669"/>
    <property type="project" value="UniProtKB-KW"/>
</dbReference>
<dbReference type="InterPro" id="IPR024678">
    <property type="entry name" value="Kinase_OSR1/WNK_CCT"/>
</dbReference>
<gene>
    <name evidence="12" type="ORF">WJX73_009199</name>
</gene>
<feature type="region of interest" description="Disordered" evidence="9">
    <location>
        <begin position="1204"/>
        <end position="1245"/>
    </location>
</feature>
<evidence type="ECO:0000256" key="7">
    <source>
        <dbReference type="ARBA" id="ARBA00047899"/>
    </source>
</evidence>
<keyword evidence="13" id="KW-1185">Reference proteome</keyword>
<dbReference type="FunFam" id="3.30.200.20:FF:000075">
    <property type="entry name" value="Probable serine/threonine-protein kinase WNK1"/>
    <property type="match status" value="1"/>
</dbReference>
<evidence type="ECO:0000256" key="3">
    <source>
        <dbReference type="ARBA" id="ARBA00022679"/>
    </source>
</evidence>
<evidence type="ECO:0000313" key="12">
    <source>
        <dbReference type="EMBL" id="KAK9811045.1"/>
    </source>
</evidence>
<evidence type="ECO:0000259" key="11">
    <source>
        <dbReference type="PROSITE" id="PS50011"/>
    </source>
</evidence>
<feature type="transmembrane region" description="Helical" evidence="10">
    <location>
        <begin position="267"/>
        <end position="287"/>
    </location>
</feature>
<dbReference type="PANTHER" id="PTHR13902">
    <property type="entry name" value="SERINE/THREONINE-PROTEIN KINASE WNK WITH NO LYSINE -RELATED"/>
    <property type="match status" value="1"/>
</dbReference>
<evidence type="ECO:0000256" key="1">
    <source>
        <dbReference type="ARBA" id="ARBA00012513"/>
    </source>
</evidence>
<feature type="region of interest" description="Disordered" evidence="9">
    <location>
        <begin position="709"/>
        <end position="745"/>
    </location>
</feature>
<evidence type="ECO:0000256" key="8">
    <source>
        <dbReference type="ARBA" id="ARBA00048679"/>
    </source>
</evidence>
<keyword evidence="4" id="KW-0547">Nucleotide-binding</keyword>
<dbReference type="SMART" id="SM00220">
    <property type="entry name" value="S_TKc"/>
    <property type="match status" value="1"/>
</dbReference>
<feature type="transmembrane region" description="Helical" evidence="10">
    <location>
        <begin position="100"/>
        <end position="125"/>
    </location>
</feature>
<comment type="catalytic activity">
    <reaction evidence="8">
        <text>L-seryl-[protein] + ATP = O-phospho-L-seryl-[protein] + ADP + H(+)</text>
        <dbReference type="Rhea" id="RHEA:17989"/>
        <dbReference type="Rhea" id="RHEA-COMP:9863"/>
        <dbReference type="Rhea" id="RHEA-COMP:11604"/>
        <dbReference type="ChEBI" id="CHEBI:15378"/>
        <dbReference type="ChEBI" id="CHEBI:29999"/>
        <dbReference type="ChEBI" id="CHEBI:30616"/>
        <dbReference type="ChEBI" id="CHEBI:83421"/>
        <dbReference type="ChEBI" id="CHEBI:456216"/>
        <dbReference type="EC" id="2.7.11.1"/>
    </reaction>
</comment>
<keyword evidence="10" id="KW-1133">Transmembrane helix</keyword>
<dbReference type="GO" id="GO:0004674">
    <property type="term" value="F:protein serine/threonine kinase activity"/>
    <property type="evidence" value="ECO:0007669"/>
    <property type="project" value="UniProtKB-KW"/>
</dbReference>
<dbReference type="Pfam" id="PF05684">
    <property type="entry name" value="DUF819"/>
    <property type="match status" value="2"/>
</dbReference>
<dbReference type="Pfam" id="PF12202">
    <property type="entry name" value="OSR1_C"/>
    <property type="match status" value="1"/>
</dbReference>